<dbReference type="InterPro" id="IPR051455">
    <property type="entry name" value="Bact_solute-bind_prot3"/>
</dbReference>
<dbReference type="Proteomes" id="UP001595765">
    <property type="component" value="Unassembled WGS sequence"/>
</dbReference>
<protein>
    <submittedName>
        <fullName evidence="7">Transporter substrate-binding domain-containing protein</fullName>
    </submittedName>
</protein>
<comment type="similarity">
    <text evidence="1">Belongs to the bacterial solute-binding protein 3 family.</text>
</comment>
<evidence type="ECO:0000259" key="6">
    <source>
        <dbReference type="SMART" id="SM00062"/>
    </source>
</evidence>
<evidence type="ECO:0000313" key="7">
    <source>
        <dbReference type="EMBL" id="MFC4030101.1"/>
    </source>
</evidence>
<name>A0ABV8HGW2_9ACTN</name>
<accession>A0ABV8HGW2</accession>
<feature type="signal peptide" evidence="5">
    <location>
        <begin position="1"/>
        <end position="18"/>
    </location>
</feature>
<evidence type="ECO:0000256" key="1">
    <source>
        <dbReference type="ARBA" id="ARBA00010333"/>
    </source>
</evidence>
<dbReference type="RefSeq" id="WP_386425021.1">
    <property type="nucleotide sequence ID" value="NZ_JBHSBB010000001.1"/>
</dbReference>
<dbReference type="SMART" id="SM00062">
    <property type="entry name" value="PBPb"/>
    <property type="match status" value="1"/>
</dbReference>
<dbReference type="InterPro" id="IPR001638">
    <property type="entry name" value="Solute-binding_3/MltF_N"/>
</dbReference>
<organism evidence="7 8">
    <name type="scientific">Streptomyces polygonati</name>
    <dbReference type="NCBI Taxonomy" id="1617087"/>
    <lineage>
        <taxon>Bacteria</taxon>
        <taxon>Bacillati</taxon>
        <taxon>Actinomycetota</taxon>
        <taxon>Actinomycetes</taxon>
        <taxon>Kitasatosporales</taxon>
        <taxon>Streptomycetaceae</taxon>
        <taxon>Streptomyces</taxon>
    </lineage>
</organism>
<keyword evidence="2" id="KW-0813">Transport</keyword>
<sequence>MRSKFGIVIGAAMVLVFAAGCSSSSDGSSPSAAGSSGSTATSGGTVDVGAPLPDEVKSKGKLTVGVKCDYPPFGYIDESSKNAGFEIDIAHQMAAYAFGDPNALTLTCVTGANRVSFLTSKRIDLIEATMNYTPERAQTIDFSTPYFDSGVKLLVPKNSPITSYDQLAGKSVITISGATASLWLTQCVKDAKQTLFTETSQALTALKQKRGVAFAQDDTLLLDLAAKNSDLKVVGDAKADSPWGMGVRKGDAQMLAWVNGALAHMQQTDFFWTEFQKTVTDASVQQQFAKYVPRPGSKLTYPSGSTLQC</sequence>
<evidence type="ECO:0000256" key="3">
    <source>
        <dbReference type="ARBA" id="ARBA00022729"/>
    </source>
</evidence>
<evidence type="ECO:0000256" key="4">
    <source>
        <dbReference type="SAM" id="MobiDB-lite"/>
    </source>
</evidence>
<dbReference type="Gene3D" id="3.40.190.10">
    <property type="entry name" value="Periplasmic binding protein-like II"/>
    <property type="match status" value="2"/>
</dbReference>
<dbReference type="SUPFAM" id="SSF53850">
    <property type="entry name" value="Periplasmic binding protein-like II"/>
    <property type="match status" value="1"/>
</dbReference>
<evidence type="ECO:0000256" key="5">
    <source>
        <dbReference type="SAM" id="SignalP"/>
    </source>
</evidence>
<keyword evidence="8" id="KW-1185">Reference proteome</keyword>
<feature type="chain" id="PRO_5047420893" evidence="5">
    <location>
        <begin position="19"/>
        <end position="309"/>
    </location>
</feature>
<evidence type="ECO:0000313" key="8">
    <source>
        <dbReference type="Proteomes" id="UP001595765"/>
    </source>
</evidence>
<proteinExistence type="inferred from homology"/>
<evidence type="ECO:0000256" key="2">
    <source>
        <dbReference type="ARBA" id="ARBA00022448"/>
    </source>
</evidence>
<reference evidence="8" key="1">
    <citation type="journal article" date="2019" name="Int. J. Syst. Evol. Microbiol.">
        <title>The Global Catalogue of Microorganisms (GCM) 10K type strain sequencing project: providing services to taxonomists for standard genome sequencing and annotation.</title>
        <authorList>
            <consortium name="The Broad Institute Genomics Platform"/>
            <consortium name="The Broad Institute Genome Sequencing Center for Infectious Disease"/>
            <person name="Wu L."/>
            <person name="Ma J."/>
        </authorList>
    </citation>
    <scope>NUCLEOTIDE SEQUENCE [LARGE SCALE GENOMIC DNA]</scope>
    <source>
        <strain evidence="8">CGMCC 4.7237</strain>
    </source>
</reference>
<gene>
    <name evidence="7" type="ORF">ACFO3J_01290</name>
</gene>
<dbReference type="Pfam" id="PF00497">
    <property type="entry name" value="SBP_bac_3"/>
    <property type="match status" value="1"/>
</dbReference>
<feature type="compositionally biased region" description="Low complexity" evidence="4">
    <location>
        <begin position="28"/>
        <end position="45"/>
    </location>
</feature>
<dbReference type="EMBL" id="JBHSBB010000001">
    <property type="protein sequence ID" value="MFC4030101.1"/>
    <property type="molecule type" value="Genomic_DNA"/>
</dbReference>
<keyword evidence="3 5" id="KW-0732">Signal</keyword>
<dbReference type="PROSITE" id="PS51257">
    <property type="entry name" value="PROKAR_LIPOPROTEIN"/>
    <property type="match status" value="1"/>
</dbReference>
<dbReference type="PANTHER" id="PTHR30085:SF6">
    <property type="entry name" value="ABC TRANSPORTER GLUTAMINE-BINDING PROTEIN GLNH"/>
    <property type="match status" value="1"/>
</dbReference>
<comment type="caution">
    <text evidence="7">The sequence shown here is derived from an EMBL/GenBank/DDBJ whole genome shotgun (WGS) entry which is preliminary data.</text>
</comment>
<feature type="region of interest" description="Disordered" evidence="4">
    <location>
        <begin position="28"/>
        <end position="52"/>
    </location>
</feature>
<dbReference type="PANTHER" id="PTHR30085">
    <property type="entry name" value="AMINO ACID ABC TRANSPORTER PERMEASE"/>
    <property type="match status" value="1"/>
</dbReference>
<feature type="domain" description="Solute-binding protein family 3/N-terminal" evidence="6">
    <location>
        <begin position="61"/>
        <end position="282"/>
    </location>
</feature>